<evidence type="ECO:0000313" key="3">
    <source>
        <dbReference type="Proteomes" id="UP001295794"/>
    </source>
</evidence>
<feature type="region of interest" description="Disordered" evidence="1">
    <location>
        <begin position="1"/>
        <end position="20"/>
    </location>
</feature>
<feature type="region of interest" description="Disordered" evidence="1">
    <location>
        <begin position="397"/>
        <end position="427"/>
    </location>
</feature>
<dbReference type="AlphaFoldDB" id="A0AAD2HZE1"/>
<reference evidence="2" key="1">
    <citation type="submission" date="2023-11" db="EMBL/GenBank/DDBJ databases">
        <authorList>
            <person name="De Vega J J."/>
            <person name="De Vega J J."/>
        </authorList>
    </citation>
    <scope>NUCLEOTIDE SEQUENCE</scope>
</reference>
<feature type="compositionally biased region" description="Low complexity" evidence="1">
    <location>
        <begin position="418"/>
        <end position="427"/>
    </location>
</feature>
<proteinExistence type="predicted"/>
<dbReference type="EMBL" id="CAVNYO010000465">
    <property type="protein sequence ID" value="CAK5282977.1"/>
    <property type="molecule type" value="Genomic_DNA"/>
</dbReference>
<organism evidence="2 3">
    <name type="scientific">Mycena citricolor</name>
    <dbReference type="NCBI Taxonomy" id="2018698"/>
    <lineage>
        <taxon>Eukaryota</taxon>
        <taxon>Fungi</taxon>
        <taxon>Dikarya</taxon>
        <taxon>Basidiomycota</taxon>
        <taxon>Agaricomycotina</taxon>
        <taxon>Agaricomycetes</taxon>
        <taxon>Agaricomycetidae</taxon>
        <taxon>Agaricales</taxon>
        <taxon>Marasmiineae</taxon>
        <taxon>Mycenaceae</taxon>
        <taxon>Mycena</taxon>
    </lineage>
</organism>
<comment type="caution">
    <text evidence="2">The sequence shown here is derived from an EMBL/GenBank/DDBJ whole genome shotgun (WGS) entry which is preliminary data.</text>
</comment>
<evidence type="ECO:0000256" key="1">
    <source>
        <dbReference type="SAM" id="MobiDB-lite"/>
    </source>
</evidence>
<protein>
    <submittedName>
        <fullName evidence="2">Uncharacterized protein</fullName>
    </submittedName>
</protein>
<accession>A0AAD2HZE1</accession>
<keyword evidence="3" id="KW-1185">Reference proteome</keyword>
<evidence type="ECO:0000313" key="2">
    <source>
        <dbReference type="EMBL" id="CAK5282977.1"/>
    </source>
</evidence>
<feature type="region of interest" description="Disordered" evidence="1">
    <location>
        <begin position="36"/>
        <end position="80"/>
    </location>
</feature>
<sequence length="427" mass="47409">MSSRDENQPPRTYDNLDRGEIVAEIRQRDQALQEMEIRLNTAEKRARLSDATNTSERHGRGRPRARYNKDDDSADDNEDHLNLAGNEAEEMEEIFRLAGHKLVLIFTFWASTTVKKLLRCRLDDSYDEAKRFTNPDNKIQGEARDFREALAVEGHMYMTQDFLIQKASKAMDHQRSNTSTRVRKGSRALFSIHLPDRVNATDMTDATKREKLFDLIGGRREDTGSPDPTTSRIIFSHFDAPVLHSDGSSTFSIDTFLLNELPIHIAACVLFGPTKAEAMAKHVGCSARGLNMAAIHSIHHTTPGLVANSAMLTLWALSRDEELRSTGVQTGIEYSKVVEDFLSYLLKGLRLKTLPVLNIFHQWDAILFPDTEHSLGNSVSVPSLDVSRVTSALDALDSAPVLDEPDNSSSGGSGSGSEPGNEGISNE</sequence>
<feature type="compositionally biased region" description="Basic and acidic residues" evidence="1">
    <location>
        <begin position="36"/>
        <end position="48"/>
    </location>
</feature>
<gene>
    <name evidence="2" type="ORF">MYCIT1_LOCUS35170</name>
</gene>
<dbReference type="Proteomes" id="UP001295794">
    <property type="component" value="Unassembled WGS sequence"/>
</dbReference>
<name>A0AAD2HZE1_9AGAR</name>